<evidence type="ECO:0000256" key="11">
    <source>
        <dbReference type="PIRSR" id="PIRSR001024-1"/>
    </source>
</evidence>
<dbReference type="PIRSF" id="PIRSF001024">
    <property type="entry name" value="Alph-amyl_fung"/>
    <property type="match status" value="1"/>
</dbReference>
<feature type="binding site" evidence="14">
    <location>
        <position position="248"/>
    </location>
    <ligand>
        <name>substrate</name>
    </ligand>
</feature>
<keyword evidence="5 12" id="KW-0479">Metal-binding</keyword>
<comment type="caution">
    <text evidence="17">The sequence shown here is derived from an EMBL/GenBank/DDBJ whole genome shotgun (WGS) entry which is preliminary data.</text>
</comment>
<keyword evidence="10" id="KW-0326">Glycosidase</keyword>
<evidence type="ECO:0000313" key="18">
    <source>
        <dbReference type="Proteomes" id="UP000812966"/>
    </source>
</evidence>
<dbReference type="PANTHER" id="PTHR10357">
    <property type="entry name" value="ALPHA-AMYLASE FAMILY MEMBER"/>
    <property type="match status" value="1"/>
</dbReference>
<evidence type="ECO:0000313" key="17">
    <source>
        <dbReference type="EMBL" id="KAG7571125.1"/>
    </source>
</evidence>
<feature type="binding site" evidence="12">
    <location>
        <position position="244"/>
    </location>
    <ligand>
        <name>Ca(2+)</name>
        <dbReference type="ChEBI" id="CHEBI:29108"/>
        <label>2</label>
    </ligand>
</feature>
<feature type="signal peptide" evidence="15">
    <location>
        <begin position="1"/>
        <end position="19"/>
    </location>
</feature>
<organism evidence="17 18">
    <name type="scientific">Filobasidium floriforme</name>
    <dbReference type="NCBI Taxonomy" id="5210"/>
    <lineage>
        <taxon>Eukaryota</taxon>
        <taxon>Fungi</taxon>
        <taxon>Dikarya</taxon>
        <taxon>Basidiomycota</taxon>
        <taxon>Agaricomycotina</taxon>
        <taxon>Tremellomycetes</taxon>
        <taxon>Filobasidiales</taxon>
        <taxon>Filobasidiaceae</taxon>
        <taxon>Filobasidium</taxon>
    </lineage>
</organism>
<evidence type="ECO:0000256" key="1">
    <source>
        <dbReference type="ARBA" id="ARBA00000548"/>
    </source>
</evidence>
<feature type="binding site" evidence="14">
    <location>
        <position position="218"/>
    </location>
    <ligand>
        <name>substrate</name>
    </ligand>
</feature>
<accession>A0A8K0JQK7</accession>
<feature type="binding site" evidence="12">
    <location>
        <position position="224"/>
    </location>
    <ligand>
        <name>Ca(2+)</name>
        <dbReference type="ChEBI" id="CHEBI:29108"/>
        <label>1</label>
    </ligand>
</feature>
<keyword evidence="9" id="KW-0119">Carbohydrate metabolism</keyword>
<keyword evidence="7" id="KW-0378">Hydrolase</keyword>
<dbReference type="Pfam" id="PF00128">
    <property type="entry name" value="Alpha-amylase"/>
    <property type="match status" value="1"/>
</dbReference>
<evidence type="ECO:0000256" key="4">
    <source>
        <dbReference type="ARBA" id="ARBA00012595"/>
    </source>
</evidence>
<feature type="active site" description="Nucleophile" evidence="11">
    <location>
        <position position="220"/>
    </location>
</feature>
<dbReference type="GO" id="GO:0005975">
    <property type="term" value="P:carbohydrate metabolic process"/>
    <property type="evidence" value="ECO:0007669"/>
    <property type="project" value="InterPro"/>
</dbReference>
<evidence type="ECO:0000256" key="10">
    <source>
        <dbReference type="ARBA" id="ARBA00023295"/>
    </source>
</evidence>
<dbReference type="FunFam" id="3.20.20.80:FF:000120">
    <property type="entry name" value="Alpha-amylase A"/>
    <property type="match status" value="1"/>
</dbReference>
<dbReference type="SMART" id="SM00642">
    <property type="entry name" value="Aamy"/>
    <property type="match status" value="1"/>
</dbReference>
<feature type="domain" description="Glycosyl hydrolase family 13 catalytic" evidence="16">
    <location>
        <begin position="32"/>
        <end position="384"/>
    </location>
</feature>
<evidence type="ECO:0000256" key="13">
    <source>
        <dbReference type="PIRSR" id="PIRSR001024-4"/>
    </source>
</evidence>
<comment type="catalytic activity">
    <reaction evidence="1">
        <text>Endohydrolysis of (1-&gt;4)-alpha-D-glucosidic linkages in polysaccharides containing three or more (1-&gt;4)-alpha-linked D-glucose units.</text>
        <dbReference type="EC" id="3.2.1.1"/>
    </reaction>
</comment>
<dbReference type="InterPro" id="IPR013777">
    <property type="entry name" value="A-amylase-like"/>
</dbReference>
<dbReference type="Proteomes" id="UP000812966">
    <property type="component" value="Unassembled WGS sequence"/>
</dbReference>
<dbReference type="InterPro" id="IPR006047">
    <property type="entry name" value="GH13_cat_dom"/>
</dbReference>
<protein>
    <recommendedName>
        <fullName evidence="4">alpha-amylase</fullName>
        <ecNumber evidence="4">3.2.1.1</ecNumber>
    </recommendedName>
</protein>
<comment type="cofactor">
    <cofactor evidence="2">
        <name>Ca(2+)</name>
        <dbReference type="ChEBI" id="CHEBI:29108"/>
    </cofactor>
</comment>
<keyword evidence="13" id="KW-1015">Disulfide bond</keyword>
<feature type="disulfide bond" evidence="13">
    <location>
        <begin position="48"/>
        <end position="56"/>
    </location>
</feature>
<feature type="binding site" evidence="14">
    <location>
        <position position="359"/>
    </location>
    <ligand>
        <name>substrate</name>
    </ligand>
</feature>
<dbReference type="EC" id="3.2.1.1" evidence="4"/>
<keyword evidence="18" id="KW-1185">Reference proteome</keyword>
<reference evidence="17" key="1">
    <citation type="submission" date="2020-04" db="EMBL/GenBank/DDBJ databases">
        <title>Analysis of mating type loci in Filobasidium floriforme.</title>
        <authorList>
            <person name="Nowrousian M."/>
        </authorList>
    </citation>
    <scope>NUCLEOTIDE SEQUENCE</scope>
    <source>
        <strain evidence="17">CBS 6242</strain>
    </source>
</reference>
<evidence type="ECO:0000256" key="2">
    <source>
        <dbReference type="ARBA" id="ARBA00001913"/>
    </source>
</evidence>
<evidence type="ECO:0000256" key="9">
    <source>
        <dbReference type="ARBA" id="ARBA00023277"/>
    </source>
</evidence>
<feature type="binding site" evidence="12">
    <location>
        <position position="189"/>
    </location>
    <ligand>
        <name>Ca(2+)</name>
        <dbReference type="ChEBI" id="CHEBI:29108"/>
        <label>1</label>
    </ligand>
</feature>
<keyword evidence="8 12" id="KW-0106">Calcium</keyword>
<feature type="binding site" evidence="12">
    <location>
        <position position="220"/>
    </location>
    <ligand>
        <name>Ca(2+)</name>
        <dbReference type="ChEBI" id="CHEBI:29108"/>
        <label>2</label>
    </ligand>
</feature>
<proteinExistence type="inferred from homology"/>
<evidence type="ECO:0000256" key="12">
    <source>
        <dbReference type="PIRSR" id="PIRSR001024-3"/>
    </source>
</evidence>
<comment type="similarity">
    <text evidence="3">Belongs to the glycosyl hydrolase 13 family.</text>
</comment>
<feature type="chain" id="PRO_5035470601" description="alpha-amylase" evidence="15">
    <location>
        <begin position="20"/>
        <end position="387"/>
    </location>
</feature>
<dbReference type="GO" id="GO:0005509">
    <property type="term" value="F:calcium ion binding"/>
    <property type="evidence" value="ECO:0007669"/>
    <property type="project" value="InterPro"/>
</dbReference>
<dbReference type="SUPFAM" id="SSF51445">
    <property type="entry name" value="(Trans)glycosidases"/>
    <property type="match status" value="1"/>
</dbReference>
<feature type="binding site" evidence="14">
    <location>
        <position position="134"/>
    </location>
    <ligand>
        <name>substrate</name>
    </ligand>
</feature>
<evidence type="ECO:0000256" key="8">
    <source>
        <dbReference type="ARBA" id="ARBA00022837"/>
    </source>
</evidence>
<evidence type="ECO:0000256" key="7">
    <source>
        <dbReference type="ARBA" id="ARBA00022801"/>
    </source>
</evidence>
<feature type="active site" description="Proton donor" evidence="11">
    <location>
        <position position="244"/>
    </location>
</feature>
<dbReference type="InterPro" id="IPR017853">
    <property type="entry name" value="GH"/>
</dbReference>
<evidence type="ECO:0000259" key="16">
    <source>
        <dbReference type="SMART" id="SM00642"/>
    </source>
</evidence>
<feature type="binding site" evidence="12">
    <location>
        <position position="133"/>
    </location>
    <ligand>
        <name>Ca(2+)</name>
        <dbReference type="ChEBI" id="CHEBI:29108"/>
        <label>1</label>
    </ligand>
</feature>
<feature type="binding site" evidence="12">
    <location>
        <position position="175"/>
    </location>
    <ligand>
        <name>Ca(2+)</name>
        <dbReference type="ChEBI" id="CHEBI:29108"/>
        <label>1</label>
    </ligand>
</feature>
<dbReference type="AlphaFoldDB" id="A0A8K0JQK7"/>
<evidence type="ECO:0000256" key="3">
    <source>
        <dbReference type="ARBA" id="ARBA00008061"/>
    </source>
</evidence>
<gene>
    <name evidence="17" type="ORF">FFLO_00950</name>
</gene>
<evidence type="ECO:0000256" key="15">
    <source>
        <dbReference type="SAM" id="SignalP"/>
    </source>
</evidence>
<sequence>MKFWATSSAALLALNIVGALDAHGWRQQSIYQLLTDRFSREDDVEAPCNLIARQYCGGTWKGIIDKLDYIQGMGFTAIWISPVSANLPEGYHGYYTTDFYQINPRFGTAQDLKNLSAELHRRGMYLMLDVIANHVAVPRRSKFRPSDGTWGVFNQDDDFHKLMWCRDWDNQLEVEQCWLGEKGDIALPDLNTENPKVVLELQKIVHWLVQEFSVDGLRVDTLKHIRKSFWPDYEKAAGVWCTGEVLHGDPAYTLPYQGSALSSVLNYPLYFTLRRAFQSPDGFMIELTDMILRIQHEAVDPTTLTTFLEFHTVPRFAHETSDEALRLNALAYPFLGDGIPITYSGAEQGYSGGEDPLNREPMWLSKFDTSSRLYSFVARLNAARALA</sequence>
<evidence type="ECO:0000256" key="5">
    <source>
        <dbReference type="ARBA" id="ARBA00022723"/>
    </source>
</evidence>
<evidence type="ECO:0000256" key="6">
    <source>
        <dbReference type="ARBA" id="ARBA00022729"/>
    </source>
</evidence>
<dbReference type="Gene3D" id="3.20.20.80">
    <property type="entry name" value="Glycosidases"/>
    <property type="match status" value="1"/>
</dbReference>
<evidence type="ECO:0000256" key="14">
    <source>
        <dbReference type="PIRSR" id="PIRSR001024-5"/>
    </source>
</evidence>
<dbReference type="GO" id="GO:0004556">
    <property type="term" value="F:alpha-amylase activity"/>
    <property type="evidence" value="ECO:0007669"/>
    <property type="project" value="UniProtKB-EC"/>
</dbReference>
<keyword evidence="6 15" id="KW-0732">Signal</keyword>
<dbReference type="CDD" id="cd11319">
    <property type="entry name" value="AmyAc_euk_AmyA"/>
    <property type="match status" value="1"/>
</dbReference>
<name>A0A8K0JQK7_9TREE</name>
<dbReference type="EMBL" id="JABELV010000011">
    <property type="protein sequence ID" value="KAG7571125.1"/>
    <property type="molecule type" value="Genomic_DNA"/>
</dbReference>
<dbReference type="PANTHER" id="PTHR10357:SF215">
    <property type="entry name" value="ALPHA-AMYLASE 1"/>
    <property type="match status" value="1"/>
</dbReference>